<reference evidence="1" key="1">
    <citation type="submission" date="2016-10" db="EMBL/GenBank/DDBJ databases">
        <title>Sequence of Gallionella enrichment culture.</title>
        <authorList>
            <person name="Poehlein A."/>
            <person name="Muehling M."/>
            <person name="Daniel R."/>
        </authorList>
    </citation>
    <scope>NUCLEOTIDE SEQUENCE</scope>
</reference>
<dbReference type="AlphaFoldDB" id="A0A1J5P332"/>
<comment type="caution">
    <text evidence="1">The sequence shown here is derived from an EMBL/GenBank/DDBJ whole genome shotgun (WGS) entry which is preliminary data.</text>
</comment>
<name>A0A1J5P332_9ZZZZ</name>
<evidence type="ECO:0000313" key="1">
    <source>
        <dbReference type="EMBL" id="OIQ65064.1"/>
    </source>
</evidence>
<sequence>MRDRGSKRGFALRALRIDVNELMILDHIGIDIDPVLIDQMP</sequence>
<accession>A0A1J5P332</accession>
<protein>
    <submittedName>
        <fullName evidence="1">Uncharacterized protein</fullName>
    </submittedName>
</protein>
<dbReference type="EMBL" id="MLJW01007618">
    <property type="protein sequence ID" value="OIQ65064.1"/>
    <property type="molecule type" value="Genomic_DNA"/>
</dbReference>
<organism evidence="1">
    <name type="scientific">mine drainage metagenome</name>
    <dbReference type="NCBI Taxonomy" id="410659"/>
    <lineage>
        <taxon>unclassified sequences</taxon>
        <taxon>metagenomes</taxon>
        <taxon>ecological metagenomes</taxon>
    </lineage>
</organism>
<gene>
    <name evidence="1" type="ORF">GALL_533790</name>
</gene>
<proteinExistence type="predicted"/>